<evidence type="ECO:0000313" key="8">
    <source>
        <dbReference type="EMBL" id="QBR46895.1"/>
    </source>
</evidence>
<evidence type="ECO:0000256" key="2">
    <source>
        <dbReference type="ARBA" id="ARBA00012438"/>
    </source>
</evidence>
<feature type="transmembrane region" description="Helical" evidence="6">
    <location>
        <begin position="143"/>
        <end position="162"/>
    </location>
</feature>
<feature type="transmembrane region" description="Helical" evidence="6">
    <location>
        <begin position="120"/>
        <end position="137"/>
    </location>
</feature>
<dbReference type="Pfam" id="PF07730">
    <property type="entry name" value="HisKA_3"/>
    <property type="match status" value="1"/>
</dbReference>
<protein>
    <recommendedName>
        <fullName evidence="2">histidine kinase</fullName>
        <ecNumber evidence="2">2.7.13.3</ecNumber>
    </recommendedName>
</protein>
<dbReference type="Pfam" id="PF02518">
    <property type="entry name" value="HATPase_c"/>
    <property type="match status" value="1"/>
</dbReference>
<comment type="catalytic activity">
    <reaction evidence="1">
        <text>ATP + protein L-histidine = ADP + protein N-phospho-L-histidine.</text>
        <dbReference type="EC" id="2.7.13.3"/>
    </reaction>
</comment>
<dbReference type="InterPro" id="IPR011712">
    <property type="entry name" value="Sig_transdc_His_kin_sub3_dim/P"/>
</dbReference>
<proteinExistence type="predicted"/>
<dbReference type="InterPro" id="IPR003594">
    <property type="entry name" value="HATPase_dom"/>
</dbReference>
<dbReference type="Gene3D" id="3.30.565.10">
    <property type="entry name" value="Histidine kinase-like ATPase, C-terminal domain"/>
    <property type="match status" value="1"/>
</dbReference>
<evidence type="ECO:0000256" key="1">
    <source>
        <dbReference type="ARBA" id="ARBA00000085"/>
    </source>
</evidence>
<evidence type="ECO:0000256" key="5">
    <source>
        <dbReference type="ARBA" id="ARBA00023012"/>
    </source>
</evidence>
<dbReference type="SUPFAM" id="SSF55874">
    <property type="entry name" value="ATPase domain of HSP90 chaperone/DNA topoisomerase II/histidine kinase"/>
    <property type="match status" value="1"/>
</dbReference>
<dbReference type="SMART" id="SM00387">
    <property type="entry name" value="HATPase_c"/>
    <property type="match status" value="1"/>
</dbReference>
<keyword evidence="5" id="KW-0902">Two-component regulatory system</keyword>
<evidence type="ECO:0000256" key="6">
    <source>
        <dbReference type="SAM" id="Phobius"/>
    </source>
</evidence>
<dbReference type="Proteomes" id="UP000295756">
    <property type="component" value="Chromosome"/>
</dbReference>
<evidence type="ECO:0000256" key="3">
    <source>
        <dbReference type="ARBA" id="ARBA00022679"/>
    </source>
</evidence>
<feature type="transmembrane region" description="Helical" evidence="6">
    <location>
        <begin position="41"/>
        <end position="62"/>
    </location>
</feature>
<keyword evidence="6" id="KW-1133">Transmembrane helix</keyword>
<name>A0ABX5SL53_9LACO</name>
<dbReference type="EMBL" id="CP037939">
    <property type="protein sequence ID" value="QBR46895.1"/>
    <property type="molecule type" value="Genomic_DNA"/>
</dbReference>
<keyword evidence="4 8" id="KW-0418">Kinase</keyword>
<evidence type="ECO:0000256" key="4">
    <source>
        <dbReference type="ARBA" id="ARBA00022777"/>
    </source>
</evidence>
<accession>A0ABX5SL53</accession>
<keyword evidence="9" id="KW-1185">Reference proteome</keyword>
<keyword evidence="6" id="KW-0812">Transmembrane</keyword>
<dbReference type="InterPro" id="IPR050482">
    <property type="entry name" value="Sensor_HK_TwoCompSys"/>
</dbReference>
<dbReference type="CDD" id="cd16917">
    <property type="entry name" value="HATPase_UhpB-NarQ-NarX-like"/>
    <property type="match status" value="1"/>
</dbReference>
<sequence length="401" mass="46210">MKTDIKAEIRNHFLILYRWPMIFWSLMMYFLSFYLRTEQNTLGNVNSAMFFTLFFIQALVNFNNIKFINFNKSIYILLQIVIIIGAGMLISPGEIILYLSMLPVLSVQIMSLFDIRLKTLLLLLAPAQIIVIVIQVINSGLFLALMAAEASLFLNVVFFYAWQFYHRQVSQMVKTEHILQELQITYTEVKEISQQNERNRIGRDLHDTLMQGLAGVTMQLEGIKALLANGKIDRVMTEIDKTIDLSRTSLVDARTTVYEMRQTKTKDIDLYNRLDKLTKVFYENYGLSVNIKVGANMTLPQEPLDEILRIISEALTNVVKHSKTDVAIVKISLDDFLNIDIIDYGVGFNVRAGESKKNHFGLNSIYERVEKLKGKVHIDSHVSEGTRIQVKIPQKLRWQND</sequence>
<gene>
    <name evidence="8" type="ORF">EW139_01620</name>
</gene>
<dbReference type="PANTHER" id="PTHR24421">
    <property type="entry name" value="NITRATE/NITRITE SENSOR PROTEIN NARX-RELATED"/>
    <property type="match status" value="1"/>
</dbReference>
<dbReference type="GO" id="GO:0016301">
    <property type="term" value="F:kinase activity"/>
    <property type="evidence" value="ECO:0007669"/>
    <property type="project" value="UniProtKB-KW"/>
</dbReference>
<keyword evidence="6" id="KW-0472">Membrane</keyword>
<dbReference type="EC" id="2.7.13.3" evidence="2"/>
<evidence type="ECO:0000259" key="7">
    <source>
        <dbReference type="SMART" id="SM00387"/>
    </source>
</evidence>
<keyword evidence="3" id="KW-0808">Transferase</keyword>
<feature type="domain" description="Histidine kinase/HSP90-like ATPase" evidence="7">
    <location>
        <begin position="302"/>
        <end position="396"/>
    </location>
</feature>
<reference evidence="8 9" key="1">
    <citation type="submission" date="2019-03" db="EMBL/GenBank/DDBJ databases">
        <title>Complete Genome Sequence of Leuconostoc kimchii strain NKJ218 Isolated from Homemade Kimchi.</title>
        <authorList>
            <person name="Jung J.Y."/>
            <person name="Jin H.M."/>
            <person name="Jung J.-W."/>
            <person name="Lee S.-Y."/>
            <person name="Ryu B.-G."/>
            <person name="Han S.-S."/>
            <person name="Kang H.K."/>
            <person name="Choi H.W."/>
            <person name="Chung E.J."/>
            <person name="Choi K.-M."/>
        </authorList>
    </citation>
    <scope>NUCLEOTIDE SEQUENCE [LARGE SCALE GENOMIC DNA]</scope>
    <source>
        <strain evidence="8 9">NKJ218</strain>
    </source>
</reference>
<organism evidence="8 9">
    <name type="scientific">Leuconostoc kimchii</name>
    <dbReference type="NCBI Taxonomy" id="136609"/>
    <lineage>
        <taxon>Bacteria</taxon>
        <taxon>Bacillati</taxon>
        <taxon>Bacillota</taxon>
        <taxon>Bacilli</taxon>
        <taxon>Lactobacillales</taxon>
        <taxon>Lactobacillaceae</taxon>
        <taxon>Leuconostoc</taxon>
    </lineage>
</organism>
<feature type="transmembrane region" description="Helical" evidence="6">
    <location>
        <begin position="74"/>
        <end position="90"/>
    </location>
</feature>
<dbReference type="InterPro" id="IPR036890">
    <property type="entry name" value="HATPase_C_sf"/>
</dbReference>
<dbReference type="Gene3D" id="1.20.5.1930">
    <property type="match status" value="1"/>
</dbReference>
<evidence type="ECO:0000313" key="9">
    <source>
        <dbReference type="Proteomes" id="UP000295756"/>
    </source>
</evidence>
<dbReference type="PANTHER" id="PTHR24421:SF55">
    <property type="entry name" value="SENSOR HISTIDINE KINASE YDFH"/>
    <property type="match status" value="1"/>
</dbReference>
<feature type="transmembrane region" description="Helical" evidence="6">
    <location>
        <begin position="12"/>
        <end position="35"/>
    </location>
</feature>